<dbReference type="InterPro" id="IPR036047">
    <property type="entry name" value="F-box-like_dom_sf"/>
</dbReference>
<gene>
    <name evidence="2" type="ORF">PENTCL1PPCAC_20499</name>
</gene>
<keyword evidence="3" id="KW-1185">Reference proteome</keyword>
<feature type="non-terminal residue" evidence="2">
    <location>
        <position position="1"/>
    </location>
</feature>
<comment type="caution">
    <text evidence="2">The sequence shown here is derived from an EMBL/GenBank/DDBJ whole genome shotgun (WGS) entry which is preliminary data.</text>
</comment>
<dbReference type="EMBL" id="BTSX01000005">
    <property type="protein sequence ID" value="GMS98324.1"/>
    <property type="molecule type" value="Genomic_DNA"/>
</dbReference>
<dbReference type="SMART" id="SM00256">
    <property type="entry name" value="FBOX"/>
    <property type="match status" value="1"/>
</dbReference>
<reference evidence="2" key="1">
    <citation type="submission" date="2023-10" db="EMBL/GenBank/DDBJ databases">
        <title>Genome assembly of Pristionchus species.</title>
        <authorList>
            <person name="Yoshida K."/>
            <person name="Sommer R.J."/>
        </authorList>
    </citation>
    <scope>NUCLEOTIDE SEQUENCE</scope>
    <source>
        <strain evidence="2">RS0144</strain>
    </source>
</reference>
<dbReference type="Pfam" id="PF00646">
    <property type="entry name" value="F-box"/>
    <property type="match status" value="1"/>
</dbReference>
<evidence type="ECO:0000313" key="3">
    <source>
        <dbReference type="Proteomes" id="UP001432027"/>
    </source>
</evidence>
<evidence type="ECO:0000313" key="2">
    <source>
        <dbReference type="EMBL" id="GMS98324.1"/>
    </source>
</evidence>
<evidence type="ECO:0000259" key="1">
    <source>
        <dbReference type="PROSITE" id="PS50181"/>
    </source>
</evidence>
<dbReference type="CDD" id="cd09917">
    <property type="entry name" value="F-box_SF"/>
    <property type="match status" value="1"/>
</dbReference>
<name>A0AAV5TV46_9BILA</name>
<accession>A0AAV5TV46</accession>
<feature type="domain" description="F-box" evidence="1">
    <location>
        <begin position="1"/>
        <end position="49"/>
    </location>
</feature>
<dbReference type="Proteomes" id="UP001432027">
    <property type="component" value="Unassembled WGS sequence"/>
</dbReference>
<dbReference type="InterPro" id="IPR001810">
    <property type="entry name" value="F-box_dom"/>
</dbReference>
<proteinExistence type="predicted"/>
<protein>
    <recommendedName>
        <fullName evidence="1">F-box domain-containing protein</fullName>
    </recommendedName>
</protein>
<sequence>LMDIFSLPDVFLRKLMKNVEIKDRLRLRLTCRSFNNLVANTHAGYFDSAGLHIYENTFTVCIGDAKFKVPFTAEAIELFILLRSRIFNGIALKHFLYWLNGNIFPLEEYREFTNNFNVEELSISVSRENELVK</sequence>
<dbReference type="PROSITE" id="PS50181">
    <property type="entry name" value="FBOX"/>
    <property type="match status" value="1"/>
</dbReference>
<dbReference type="AlphaFoldDB" id="A0AAV5TV46"/>
<dbReference type="SUPFAM" id="SSF81383">
    <property type="entry name" value="F-box domain"/>
    <property type="match status" value="1"/>
</dbReference>
<organism evidence="2 3">
    <name type="scientific">Pristionchus entomophagus</name>
    <dbReference type="NCBI Taxonomy" id="358040"/>
    <lineage>
        <taxon>Eukaryota</taxon>
        <taxon>Metazoa</taxon>
        <taxon>Ecdysozoa</taxon>
        <taxon>Nematoda</taxon>
        <taxon>Chromadorea</taxon>
        <taxon>Rhabditida</taxon>
        <taxon>Rhabditina</taxon>
        <taxon>Diplogasteromorpha</taxon>
        <taxon>Diplogasteroidea</taxon>
        <taxon>Neodiplogasteridae</taxon>
        <taxon>Pristionchus</taxon>
    </lineage>
</organism>